<protein>
    <recommendedName>
        <fullName evidence="2">EF-hand domain-containing protein</fullName>
    </recommendedName>
</protein>
<dbReference type="GO" id="GO:0005509">
    <property type="term" value="F:calcium ion binding"/>
    <property type="evidence" value="ECO:0007669"/>
    <property type="project" value="InterPro"/>
</dbReference>
<evidence type="ECO:0000313" key="3">
    <source>
        <dbReference type="EMBL" id="NBI34129.1"/>
    </source>
</evidence>
<dbReference type="InterPro" id="IPR018247">
    <property type="entry name" value="EF_Hand_1_Ca_BS"/>
</dbReference>
<evidence type="ECO:0000259" key="2">
    <source>
        <dbReference type="PROSITE" id="PS50222"/>
    </source>
</evidence>
<sequence length="112" mass="11284">MTTETDQAKAEAAKAAESTKAAAQSAAASAKDAAGDAAEQVKQAATDAAAKAKDMAQGAVDAAKKSLDTDGDGKVTVDEVAGKAKEGLEHLKEGFLGAVHDVAEKVERKTDK</sequence>
<name>A0A7C9NSA9_9BACT</name>
<feature type="region of interest" description="Disordered" evidence="1">
    <location>
        <begin position="1"/>
        <end position="74"/>
    </location>
</feature>
<dbReference type="AlphaFoldDB" id="A0A7C9NSA9"/>
<feature type="compositionally biased region" description="Low complexity" evidence="1">
    <location>
        <begin position="15"/>
        <end position="59"/>
    </location>
</feature>
<proteinExistence type="predicted"/>
<dbReference type="InterPro" id="IPR002048">
    <property type="entry name" value="EF_hand_dom"/>
</dbReference>
<comment type="caution">
    <text evidence="3">The sequence shown here is derived from an EMBL/GenBank/DDBJ whole genome shotgun (WGS) entry which is preliminary data.</text>
</comment>
<dbReference type="PROSITE" id="PS50222">
    <property type="entry name" value="EF_HAND_2"/>
    <property type="match status" value="1"/>
</dbReference>
<dbReference type="EMBL" id="QWKH01000015">
    <property type="protein sequence ID" value="NBI34129.1"/>
    <property type="molecule type" value="Genomic_DNA"/>
</dbReference>
<reference evidence="3" key="1">
    <citation type="submission" date="2018-08" db="EMBL/GenBank/DDBJ databases">
        <title>Murine metabolic-syndrome-specific gut microbial biobank.</title>
        <authorList>
            <person name="Liu C."/>
        </authorList>
    </citation>
    <scope>NUCLEOTIDE SEQUENCE [LARGE SCALE GENOMIC DNA]</scope>
    <source>
        <strain evidence="3">Z82</strain>
    </source>
</reference>
<dbReference type="Gene3D" id="1.10.287.700">
    <property type="entry name" value="Helix hairpin bin"/>
    <property type="match status" value="1"/>
</dbReference>
<gene>
    <name evidence="3" type="ORF">D1639_03595</name>
</gene>
<feature type="domain" description="EF-hand" evidence="2">
    <location>
        <begin position="65"/>
        <end position="90"/>
    </location>
</feature>
<feature type="compositionally biased region" description="Basic and acidic residues" evidence="1">
    <location>
        <begin position="62"/>
        <end position="74"/>
    </location>
</feature>
<evidence type="ECO:0000256" key="1">
    <source>
        <dbReference type="SAM" id="MobiDB-lite"/>
    </source>
</evidence>
<accession>A0A7C9NSA9</accession>
<feature type="compositionally biased region" description="Basic and acidic residues" evidence="1">
    <location>
        <begin position="1"/>
        <end position="14"/>
    </location>
</feature>
<organism evidence="3">
    <name type="scientific">Muribaculaceae bacterium Z82</name>
    <dbReference type="NCBI Taxonomy" id="2304548"/>
    <lineage>
        <taxon>Bacteria</taxon>
        <taxon>Pseudomonadati</taxon>
        <taxon>Bacteroidota</taxon>
        <taxon>Bacteroidia</taxon>
        <taxon>Bacteroidales</taxon>
        <taxon>Muribaculaceae</taxon>
    </lineage>
</organism>
<dbReference type="PROSITE" id="PS00018">
    <property type="entry name" value="EF_HAND_1"/>
    <property type="match status" value="1"/>
</dbReference>